<dbReference type="KEGG" id="pmrn:116937213"/>
<reference evidence="5" key="1">
    <citation type="submission" date="2025-08" db="UniProtKB">
        <authorList>
            <consortium name="RefSeq"/>
        </authorList>
    </citation>
    <scope>IDENTIFICATION</scope>
    <source>
        <tissue evidence="5">Sperm</tissue>
    </source>
</reference>
<evidence type="ECO:0000256" key="1">
    <source>
        <dbReference type="PROSITE-ProRule" id="PRU00464"/>
    </source>
</evidence>
<gene>
    <name evidence="5" type="primary">LOC116937213</name>
</gene>
<accession>A0AAJ7SIS9</accession>
<dbReference type="InterPro" id="IPR011146">
    <property type="entry name" value="HIT-like"/>
</dbReference>
<name>A0AAJ7SIS9_PETMA</name>
<dbReference type="Gene3D" id="3.30.428.10">
    <property type="entry name" value="HIT-like"/>
    <property type="match status" value="1"/>
</dbReference>
<feature type="compositionally biased region" description="Polar residues" evidence="2">
    <location>
        <begin position="110"/>
        <end position="139"/>
    </location>
</feature>
<dbReference type="GO" id="GO:1990165">
    <property type="term" value="F:single-strand break-containing DNA binding"/>
    <property type="evidence" value="ECO:0007669"/>
    <property type="project" value="TreeGrafter"/>
</dbReference>
<protein>
    <submittedName>
        <fullName evidence="5">Aprataxin-like</fullName>
    </submittedName>
</protein>
<dbReference type="InterPro" id="IPR036265">
    <property type="entry name" value="HIT-like_sf"/>
</dbReference>
<dbReference type="PROSITE" id="PS00892">
    <property type="entry name" value="HIT_1"/>
    <property type="match status" value="1"/>
</dbReference>
<dbReference type="AlphaFoldDB" id="A0AAJ7SIS9"/>
<dbReference type="GO" id="GO:0003697">
    <property type="term" value="F:single-stranded DNA binding"/>
    <property type="evidence" value="ECO:0007669"/>
    <property type="project" value="TreeGrafter"/>
</dbReference>
<organism evidence="4 5">
    <name type="scientific">Petromyzon marinus</name>
    <name type="common">Sea lamprey</name>
    <dbReference type="NCBI Taxonomy" id="7757"/>
    <lineage>
        <taxon>Eukaryota</taxon>
        <taxon>Metazoa</taxon>
        <taxon>Chordata</taxon>
        <taxon>Craniata</taxon>
        <taxon>Vertebrata</taxon>
        <taxon>Cyclostomata</taxon>
        <taxon>Hyperoartia</taxon>
        <taxon>Petromyzontiformes</taxon>
        <taxon>Petromyzontidae</taxon>
        <taxon>Petromyzon</taxon>
    </lineage>
</organism>
<keyword evidence="4" id="KW-1185">Reference proteome</keyword>
<dbReference type="Proteomes" id="UP001318040">
    <property type="component" value="Chromosome 4"/>
</dbReference>
<dbReference type="GO" id="GO:0033699">
    <property type="term" value="F:DNA 5'-adenosine monophosphate hydrolase activity"/>
    <property type="evidence" value="ECO:0007669"/>
    <property type="project" value="TreeGrafter"/>
</dbReference>
<dbReference type="GO" id="GO:0000012">
    <property type="term" value="P:single strand break repair"/>
    <property type="evidence" value="ECO:0007669"/>
    <property type="project" value="TreeGrafter"/>
</dbReference>
<evidence type="ECO:0000256" key="2">
    <source>
        <dbReference type="SAM" id="MobiDB-lite"/>
    </source>
</evidence>
<dbReference type="GO" id="GO:0005634">
    <property type="term" value="C:nucleus"/>
    <property type="evidence" value="ECO:0007669"/>
    <property type="project" value="TreeGrafter"/>
</dbReference>
<dbReference type="RefSeq" id="XP_032800188.1">
    <property type="nucleotide sequence ID" value="XM_032944297.1"/>
</dbReference>
<dbReference type="PROSITE" id="PS51084">
    <property type="entry name" value="HIT_2"/>
    <property type="match status" value="1"/>
</dbReference>
<dbReference type="Pfam" id="PF11969">
    <property type="entry name" value="DcpS_C"/>
    <property type="match status" value="1"/>
</dbReference>
<evidence type="ECO:0000313" key="4">
    <source>
        <dbReference type="Proteomes" id="UP001318040"/>
    </source>
</evidence>
<evidence type="ECO:0000259" key="3">
    <source>
        <dbReference type="PROSITE" id="PS51084"/>
    </source>
</evidence>
<dbReference type="PANTHER" id="PTHR12486:SF4">
    <property type="entry name" value="APRATAXIN"/>
    <property type="match status" value="1"/>
</dbReference>
<dbReference type="GO" id="GO:0003725">
    <property type="term" value="F:double-stranded RNA binding"/>
    <property type="evidence" value="ECO:0007669"/>
    <property type="project" value="TreeGrafter"/>
</dbReference>
<feature type="region of interest" description="Disordered" evidence="2">
    <location>
        <begin position="1"/>
        <end position="140"/>
    </location>
</feature>
<evidence type="ECO:0000313" key="5">
    <source>
        <dbReference type="RefSeq" id="XP_032800188.1"/>
    </source>
</evidence>
<feature type="compositionally biased region" description="Low complexity" evidence="2">
    <location>
        <begin position="44"/>
        <end position="65"/>
    </location>
</feature>
<comment type="caution">
    <text evidence="1">Lacks conserved residue(s) required for the propagation of feature annotation.</text>
</comment>
<dbReference type="InterPro" id="IPR019808">
    <property type="entry name" value="Histidine_triad_CS"/>
</dbReference>
<dbReference type="GO" id="GO:0030983">
    <property type="term" value="F:mismatched DNA binding"/>
    <property type="evidence" value="ECO:0007669"/>
    <property type="project" value="TreeGrafter"/>
</dbReference>
<feature type="domain" description="HIT" evidence="3">
    <location>
        <begin position="136"/>
        <end position="245"/>
    </location>
</feature>
<dbReference type="SUPFAM" id="SSF54197">
    <property type="entry name" value="HIT-like"/>
    <property type="match status" value="1"/>
</dbReference>
<sequence length="284" mass="30427">MSLQEGPCSGIAGPPRRGRTSARADAARRQRLLPGACRVPRSGLPPALSTLASASASASALAPAPTTSPPGRPSHLPKRAWHSPSGSDSQAGSVRKFLKFVGGKDRAKDNSPSVSPTKGNAQKSPTGQRGQPAHWSQSLRDAMDDPSAQIFFDDQAVVIPDKFPQARHHRPVLPWRFVANVGVLRADHLPLQRDVHDVAERLSRKVQPLGAATAPPASRLGYHAVPSMSRIHMHIISQDFGSPRLKTKRHWNSFTTGYFIDSEDGRLRRALPAAAGGAICEGAE</sequence>
<dbReference type="PANTHER" id="PTHR12486">
    <property type="entry name" value="APRATAXIN-RELATED"/>
    <property type="match status" value="1"/>
</dbReference>
<feature type="non-terminal residue" evidence="5">
    <location>
        <position position="284"/>
    </location>
</feature>
<proteinExistence type="predicted"/>